<feature type="chain" id="PRO_5011599252" evidence="1">
    <location>
        <begin position="22"/>
        <end position="168"/>
    </location>
</feature>
<gene>
    <name evidence="2" type="ORF">SAMN05660742_103244</name>
</gene>
<proteinExistence type="predicted"/>
<feature type="signal peptide" evidence="1">
    <location>
        <begin position="1"/>
        <end position="21"/>
    </location>
</feature>
<sequence>MKRISILTLVLLFLLSSSVLAAIRWHWIGYNVGNTFYFDTATIHYSYLENNNTVQDKNIISYSLKTALTEQSRLNLAKYMNKDEKNPTIPWETVAYMITQQNINVANKTITNNSVQCFDKNHVLLFSYKFKPADVQFQEVMLDTFNDQIYHHIVRYAAKHNGELENHI</sequence>
<dbReference type="RefSeq" id="WP_091829659.1">
    <property type="nucleotide sequence ID" value="NZ_FNZK01000003.1"/>
</dbReference>
<organism evidence="2 3">
    <name type="scientific">Propionispira arboris</name>
    <dbReference type="NCBI Taxonomy" id="84035"/>
    <lineage>
        <taxon>Bacteria</taxon>
        <taxon>Bacillati</taxon>
        <taxon>Bacillota</taxon>
        <taxon>Negativicutes</taxon>
        <taxon>Selenomonadales</taxon>
        <taxon>Selenomonadaceae</taxon>
        <taxon>Propionispira</taxon>
    </lineage>
</organism>
<dbReference type="AlphaFoldDB" id="A0A1H6W5E3"/>
<accession>A0A1H6W5E3</accession>
<protein>
    <submittedName>
        <fullName evidence="2">Uncharacterized protein</fullName>
    </submittedName>
</protein>
<dbReference type="EMBL" id="FNZK01000003">
    <property type="protein sequence ID" value="SEJ12199.1"/>
    <property type="molecule type" value="Genomic_DNA"/>
</dbReference>
<keyword evidence="3" id="KW-1185">Reference proteome</keyword>
<evidence type="ECO:0000313" key="2">
    <source>
        <dbReference type="EMBL" id="SEJ12199.1"/>
    </source>
</evidence>
<reference evidence="2 3" key="1">
    <citation type="submission" date="2016-10" db="EMBL/GenBank/DDBJ databases">
        <authorList>
            <person name="de Groot N.N."/>
        </authorList>
    </citation>
    <scope>NUCLEOTIDE SEQUENCE [LARGE SCALE GENOMIC DNA]</scope>
    <source>
        <strain evidence="2 3">DSM 2179</strain>
    </source>
</reference>
<evidence type="ECO:0000256" key="1">
    <source>
        <dbReference type="SAM" id="SignalP"/>
    </source>
</evidence>
<name>A0A1H6W5E3_9FIRM</name>
<evidence type="ECO:0000313" key="3">
    <source>
        <dbReference type="Proteomes" id="UP000199662"/>
    </source>
</evidence>
<dbReference type="Proteomes" id="UP000199662">
    <property type="component" value="Unassembled WGS sequence"/>
</dbReference>
<keyword evidence="1" id="KW-0732">Signal</keyword>